<evidence type="ECO:0000313" key="4">
    <source>
        <dbReference type="Proteomes" id="UP000006702"/>
    </source>
</evidence>
<dbReference type="SUPFAM" id="SSF103473">
    <property type="entry name" value="MFS general substrate transporter"/>
    <property type="match status" value="1"/>
</dbReference>
<dbReference type="VEuPathDB" id="FungiDB:NFIA_049770"/>
<organism evidence="3 4">
    <name type="scientific">Neosartorya fischeri (strain ATCC 1020 / DSM 3700 / CBS 544.65 / FGSC A1164 / JCM 1740 / NRRL 181 / WB 181)</name>
    <name type="common">Aspergillus fischerianus</name>
    <dbReference type="NCBI Taxonomy" id="331117"/>
    <lineage>
        <taxon>Eukaryota</taxon>
        <taxon>Fungi</taxon>
        <taxon>Dikarya</taxon>
        <taxon>Ascomycota</taxon>
        <taxon>Pezizomycotina</taxon>
        <taxon>Eurotiomycetes</taxon>
        <taxon>Eurotiomycetidae</taxon>
        <taxon>Eurotiales</taxon>
        <taxon>Aspergillaceae</taxon>
        <taxon>Aspergillus</taxon>
        <taxon>Aspergillus subgen. Fumigati</taxon>
    </lineage>
</organism>
<dbReference type="AlphaFoldDB" id="A1DLG5"/>
<dbReference type="KEGG" id="nfi:NFIA_049770"/>
<dbReference type="RefSeq" id="XP_001257533.1">
    <property type="nucleotide sequence ID" value="XM_001257532.1"/>
</dbReference>
<keyword evidence="1" id="KW-0472">Membrane</keyword>
<accession>A1DLG5</accession>
<keyword evidence="2" id="KW-0732">Signal</keyword>
<keyword evidence="4" id="KW-1185">Reference proteome</keyword>
<gene>
    <name evidence="3" type="ORF">NFIA_049770</name>
</gene>
<dbReference type="Proteomes" id="UP000006702">
    <property type="component" value="Unassembled WGS sequence"/>
</dbReference>
<dbReference type="GeneID" id="4584047"/>
<dbReference type="HOGENOM" id="CLU_1586934_0_0_1"/>
<dbReference type="InterPro" id="IPR036259">
    <property type="entry name" value="MFS_trans_sf"/>
</dbReference>
<dbReference type="EMBL" id="DS027698">
    <property type="protein sequence ID" value="EAW15636.1"/>
    <property type="molecule type" value="Genomic_DNA"/>
</dbReference>
<reference evidence="4" key="1">
    <citation type="journal article" date="2008" name="PLoS Genet.">
        <title>Genomic islands in the pathogenic filamentous fungus Aspergillus fumigatus.</title>
        <authorList>
            <person name="Fedorova N.D."/>
            <person name="Khaldi N."/>
            <person name="Joardar V.S."/>
            <person name="Maiti R."/>
            <person name="Amedeo P."/>
            <person name="Anderson M.J."/>
            <person name="Crabtree J."/>
            <person name="Silva J.C."/>
            <person name="Badger J.H."/>
            <person name="Albarraq A."/>
            <person name="Angiuoli S."/>
            <person name="Bussey H."/>
            <person name="Bowyer P."/>
            <person name="Cotty P.J."/>
            <person name="Dyer P.S."/>
            <person name="Egan A."/>
            <person name="Galens K."/>
            <person name="Fraser-Liggett C.M."/>
            <person name="Haas B.J."/>
            <person name="Inman J.M."/>
            <person name="Kent R."/>
            <person name="Lemieux S."/>
            <person name="Malavazi I."/>
            <person name="Orvis J."/>
            <person name="Roemer T."/>
            <person name="Ronning C.M."/>
            <person name="Sundaram J.P."/>
            <person name="Sutton G."/>
            <person name="Turner G."/>
            <person name="Venter J.C."/>
            <person name="White O.R."/>
            <person name="Whitty B.R."/>
            <person name="Youngman P."/>
            <person name="Wolfe K.H."/>
            <person name="Goldman G.H."/>
            <person name="Wortman J.R."/>
            <person name="Jiang B."/>
            <person name="Denning D.W."/>
            <person name="Nierman W.C."/>
        </authorList>
    </citation>
    <scope>NUCLEOTIDE SEQUENCE [LARGE SCALE GENOMIC DNA]</scope>
    <source>
        <strain evidence="4">ATCC 1020 / DSM 3700 / CBS 544.65 / FGSC A1164 / JCM 1740 / NRRL 181 / WB 181</strain>
    </source>
</reference>
<evidence type="ECO:0000256" key="1">
    <source>
        <dbReference type="SAM" id="Phobius"/>
    </source>
</evidence>
<feature type="signal peptide" evidence="2">
    <location>
        <begin position="1"/>
        <end position="15"/>
    </location>
</feature>
<proteinExistence type="predicted"/>
<name>A1DLG5_NEOFI</name>
<evidence type="ECO:0000313" key="3">
    <source>
        <dbReference type="EMBL" id="EAW15636.1"/>
    </source>
</evidence>
<protein>
    <submittedName>
        <fullName evidence="3">Uncharacterized protein</fullName>
    </submittedName>
</protein>
<evidence type="ECO:0000256" key="2">
    <source>
        <dbReference type="SAM" id="SignalP"/>
    </source>
</evidence>
<feature type="transmembrane region" description="Helical" evidence="1">
    <location>
        <begin position="36"/>
        <end position="58"/>
    </location>
</feature>
<sequence length="168" mass="18578">MPLFSIALVISLALCGPSFEFNDLRRQFGPNLSAPLIFQFLIAFAAMALFSINPTLLIDCFPERPASATALNNLCRCLLGTAGVSVIQPLIDEEQIKLIEPLTQNTASRTSGLVRVRLNNLRAEEMPVFTNQKLSRLVVQTRNKDTATEQIILPIAYTMDASRFIPLV</sequence>
<feature type="chain" id="PRO_5012045122" evidence="2">
    <location>
        <begin position="16"/>
        <end position="168"/>
    </location>
</feature>
<dbReference type="OrthoDB" id="440553at2759"/>
<keyword evidence="1" id="KW-1133">Transmembrane helix</keyword>
<dbReference type="eggNOG" id="KOG0255">
    <property type="taxonomic scope" value="Eukaryota"/>
</dbReference>
<keyword evidence="1" id="KW-0812">Transmembrane</keyword>